<keyword evidence="8" id="KW-1185">Reference proteome</keyword>
<dbReference type="EMBL" id="JACHLR010000001">
    <property type="protein sequence ID" value="MBB4856880.1"/>
    <property type="molecule type" value="Genomic_DNA"/>
</dbReference>
<keyword evidence="1" id="KW-1003">Cell membrane</keyword>
<evidence type="ECO:0000256" key="1">
    <source>
        <dbReference type="ARBA" id="ARBA00022475"/>
    </source>
</evidence>
<dbReference type="InterPro" id="IPR010445">
    <property type="entry name" value="LapA_dom"/>
</dbReference>
<evidence type="ECO:0000256" key="2">
    <source>
        <dbReference type="ARBA" id="ARBA00022692"/>
    </source>
</evidence>
<proteinExistence type="predicted"/>
<evidence type="ECO:0000256" key="4">
    <source>
        <dbReference type="ARBA" id="ARBA00023136"/>
    </source>
</evidence>
<comment type="caution">
    <text evidence="7">The sequence shown here is derived from an EMBL/GenBank/DDBJ whole genome shotgun (WGS) entry which is preliminary data.</text>
</comment>
<reference evidence="7 8" key="1">
    <citation type="submission" date="2020-08" db="EMBL/GenBank/DDBJ databases">
        <title>Functional genomics of gut bacteria from endangered species of beetles.</title>
        <authorList>
            <person name="Carlos-Shanley C."/>
        </authorList>
    </citation>
    <scope>NUCLEOTIDE SEQUENCE [LARGE SCALE GENOMIC DNA]</scope>
    <source>
        <strain evidence="7 8">S00245</strain>
    </source>
</reference>
<evidence type="ECO:0000313" key="7">
    <source>
        <dbReference type="EMBL" id="MBB4856880.1"/>
    </source>
</evidence>
<protein>
    <submittedName>
        <fullName evidence="7">Putative integral membrane protein</fullName>
    </submittedName>
</protein>
<keyword evidence="4 5" id="KW-0472">Membrane</keyword>
<gene>
    <name evidence="7" type="ORF">HNO88_000177</name>
</gene>
<evidence type="ECO:0000259" key="6">
    <source>
        <dbReference type="Pfam" id="PF06305"/>
    </source>
</evidence>
<dbReference type="Pfam" id="PF06305">
    <property type="entry name" value="LapA_dom"/>
    <property type="match status" value="1"/>
</dbReference>
<dbReference type="RefSeq" id="WP_184241822.1">
    <property type="nucleotide sequence ID" value="NZ_JACHLR010000001.1"/>
</dbReference>
<feature type="domain" description="Lipopolysaccharide assembly protein A" evidence="6">
    <location>
        <begin position="25"/>
        <end position="81"/>
    </location>
</feature>
<evidence type="ECO:0000256" key="3">
    <source>
        <dbReference type="ARBA" id="ARBA00022989"/>
    </source>
</evidence>
<name>A0A7W7NV88_9SPHN</name>
<dbReference type="Proteomes" id="UP000555448">
    <property type="component" value="Unassembled WGS sequence"/>
</dbReference>
<accession>A0A7W7NV88</accession>
<keyword evidence="2 5" id="KW-0812">Transmembrane</keyword>
<evidence type="ECO:0000313" key="8">
    <source>
        <dbReference type="Proteomes" id="UP000555448"/>
    </source>
</evidence>
<evidence type="ECO:0000256" key="5">
    <source>
        <dbReference type="SAM" id="Phobius"/>
    </source>
</evidence>
<feature type="transmembrane region" description="Helical" evidence="5">
    <location>
        <begin position="7"/>
        <end position="24"/>
    </location>
</feature>
<keyword evidence="3 5" id="KW-1133">Transmembrane helix</keyword>
<dbReference type="GO" id="GO:0005886">
    <property type="term" value="C:plasma membrane"/>
    <property type="evidence" value="ECO:0007669"/>
    <property type="project" value="InterPro"/>
</dbReference>
<feature type="transmembrane region" description="Helical" evidence="5">
    <location>
        <begin position="44"/>
        <end position="64"/>
    </location>
</feature>
<organism evidence="7 8">
    <name type="scientific">Novosphingobium chloroacetimidivorans</name>
    <dbReference type="NCBI Taxonomy" id="1428314"/>
    <lineage>
        <taxon>Bacteria</taxon>
        <taxon>Pseudomonadati</taxon>
        <taxon>Pseudomonadota</taxon>
        <taxon>Alphaproteobacteria</taxon>
        <taxon>Sphingomonadales</taxon>
        <taxon>Sphingomonadaceae</taxon>
        <taxon>Novosphingobium</taxon>
    </lineage>
</organism>
<sequence>MQIIRTIFWVVLTAVLVAFIAMNWTRVPVNIWPVEGGNYLHFEWPVGIIALVFFLAGALPMWLVHRAGRWRLQRRIHALENTAATNATPVSTAPAVTHEPVPAIVDEPLPHTDPLAPRP</sequence>
<dbReference type="AlphaFoldDB" id="A0A7W7NV88"/>